<evidence type="ECO:0000313" key="1">
    <source>
        <dbReference type="EMBL" id="GIX68674.1"/>
    </source>
</evidence>
<reference evidence="1 2" key="1">
    <citation type="submission" date="2021-06" db="EMBL/GenBank/DDBJ databases">
        <title>Caerostris darwini draft genome.</title>
        <authorList>
            <person name="Kono N."/>
            <person name="Arakawa K."/>
        </authorList>
    </citation>
    <scope>NUCLEOTIDE SEQUENCE [LARGE SCALE GENOMIC DNA]</scope>
</reference>
<proteinExistence type="predicted"/>
<gene>
    <name evidence="1" type="ORF">CDAR_47781</name>
</gene>
<sequence>MQAVDGRPAREQLAALKEECDLAQARRTEQCHRNMLPLHFLNSLPIHYLENDIGFCSDAVNCPLRPKSYILRSYGLNILRSYDLNILRSYGQVARALALCATCFGFE</sequence>
<organism evidence="1 2">
    <name type="scientific">Caerostris darwini</name>
    <dbReference type="NCBI Taxonomy" id="1538125"/>
    <lineage>
        <taxon>Eukaryota</taxon>
        <taxon>Metazoa</taxon>
        <taxon>Ecdysozoa</taxon>
        <taxon>Arthropoda</taxon>
        <taxon>Chelicerata</taxon>
        <taxon>Arachnida</taxon>
        <taxon>Araneae</taxon>
        <taxon>Araneomorphae</taxon>
        <taxon>Entelegynae</taxon>
        <taxon>Araneoidea</taxon>
        <taxon>Araneidae</taxon>
        <taxon>Caerostris</taxon>
    </lineage>
</organism>
<name>A0AAV4M9F1_9ARAC</name>
<evidence type="ECO:0000313" key="2">
    <source>
        <dbReference type="Proteomes" id="UP001054837"/>
    </source>
</evidence>
<protein>
    <submittedName>
        <fullName evidence="1">Uncharacterized protein</fullName>
    </submittedName>
</protein>
<accession>A0AAV4M9F1</accession>
<dbReference type="AlphaFoldDB" id="A0AAV4M9F1"/>
<dbReference type="Proteomes" id="UP001054837">
    <property type="component" value="Unassembled WGS sequence"/>
</dbReference>
<comment type="caution">
    <text evidence="1">The sequence shown here is derived from an EMBL/GenBank/DDBJ whole genome shotgun (WGS) entry which is preliminary data.</text>
</comment>
<dbReference type="EMBL" id="BPLQ01000191">
    <property type="protein sequence ID" value="GIX68674.1"/>
    <property type="molecule type" value="Genomic_DNA"/>
</dbReference>
<keyword evidence="2" id="KW-1185">Reference proteome</keyword>